<proteinExistence type="predicted"/>
<dbReference type="InterPro" id="IPR013761">
    <property type="entry name" value="SAM/pointed_sf"/>
</dbReference>
<dbReference type="InterPro" id="IPR009071">
    <property type="entry name" value="HMG_box_dom"/>
</dbReference>
<feature type="compositionally biased region" description="Polar residues" evidence="4">
    <location>
        <begin position="366"/>
        <end position="381"/>
    </location>
</feature>
<dbReference type="InterPro" id="IPR051965">
    <property type="entry name" value="ChromReg_NeuronalGeneExpr"/>
</dbReference>
<evidence type="ECO:0000313" key="7">
    <source>
        <dbReference type="Proteomes" id="UP001285441"/>
    </source>
</evidence>
<dbReference type="Gene3D" id="1.10.30.10">
    <property type="entry name" value="High mobility group box domain"/>
    <property type="match status" value="1"/>
</dbReference>
<keyword evidence="7" id="KW-1185">Reference proteome</keyword>
<dbReference type="EMBL" id="JAULSW010000001">
    <property type="protein sequence ID" value="KAK3393004.1"/>
    <property type="molecule type" value="Genomic_DNA"/>
</dbReference>
<evidence type="ECO:0000313" key="6">
    <source>
        <dbReference type="EMBL" id="KAK3393004.1"/>
    </source>
</evidence>
<dbReference type="SMART" id="SM00398">
    <property type="entry name" value="HMG"/>
    <property type="match status" value="1"/>
</dbReference>
<feature type="compositionally biased region" description="Basic and acidic residues" evidence="4">
    <location>
        <begin position="87"/>
        <end position="97"/>
    </location>
</feature>
<feature type="region of interest" description="Disordered" evidence="4">
    <location>
        <begin position="87"/>
        <end position="124"/>
    </location>
</feature>
<feature type="compositionally biased region" description="Low complexity" evidence="4">
    <location>
        <begin position="389"/>
        <end position="401"/>
    </location>
</feature>
<protein>
    <recommendedName>
        <fullName evidence="5">HMG box domain-containing protein</fullName>
    </recommendedName>
</protein>
<evidence type="ECO:0000256" key="1">
    <source>
        <dbReference type="ARBA" id="ARBA00023125"/>
    </source>
</evidence>
<evidence type="ECO:0000256" key="3">
    <source>
        <dbReference type="PROSITE-ProRule" id="PRU00267"/>
    </source>
</evidence>
<accession>A0AAE0P481</accession>
<feature type="compositionally biased region" description="Low complexity" evidence="4">
    <location>
        <begin position="233"/>
        <end position="248"/>
    </location>
</feature>
<feature type="region of interest" description="Disordered" evidence="4">
    <location>
        <begin position="206"/>
        <end position="264"/>
    </location>
</feature>
<reference evidence="6" key="2">
    <citation type="submission" date="2023-06" db="EMBL/GenBank/DDBJ databases">
        <authorList>
            <consortium name="Lawrence Berkeley National Laboratory"/>
            <person name="Haridas S."/>
            <person name="Hensen N."/>
            <person name="Bonometti L."/>
            <person name="Westerberg I."/>
            <person name="Brannstrom I.O."/>
            <person name="Guillou S."/>
            <person name="Cros-Aarteil S."/>
            <person name="Calhoun S."/>
            <person name="Kuo A."/>
            <person name="Mondo S."/>
            <person name="Pangilinan J."/>
            <person name="Riley R."/>
            <person name="LaButti K."/>
            <person name="Andreopoulos B."/>
            <person name="Lipzen A."/>
            <person name="Chen C."/>
            <person name="Yanf M."/>
            <person name="Daum C."/>
            <person name="Ng V."/>
            <person name="Clum A."/>
            <person name="Steindorff A."/>
            <person name="Ohm R."/>
            <person name="Martin F."/>
            <person name="Silar P."/>
            <person name="Natvig D."/>
            <person name="Lalanne C."/>
            <person name="Gautier V."/>
            <person name="Ament-velasquez S.L."/>
            <person name="Kruys A."/>
            <person name="Hutchinson M.I."/>
            <person name="Powell A.J."/>
            <person name="Barry K."/>
            <person name="Miller A.N."/>
            <person name="Grigoriev I.V."/>
            <person name="Debuchy R."/>
            <person name="Gladieux P."/>
            <person name="Thoren M.H."/>
            <person name="Johannesson H."/>
        </authorList>
    </citation>
    <scope>NUCLEOTIDE SEQUENCE</scope>
    <source>
        <strain evidence="6">CBS 232.78</strain>
    </source>
</reference>
<feature type="compositionally biased region" description="Basic and acidic residues" evidence="4">
    <location>
        <begin position="327"/>
        <end position="340"/>
    </location>
</feature>
<dbReference type="GO" id="GO:0003677">
    <property type="term" value="F:DNA binding"/>
    <property type="evidence" value="ECO:0007669"/>
    <property type="project" value="UniProtKB-UniRule"/>
</dbReference>
<organism evidence="6 7">
    <name type="scientific">Podospora didyma</name>
    <dbReference type="NCBI Taxonomy" id="330526"/>
    <lineage>
        <taxon>Eukaryota</taxon>
        <taxon>Fungi</taxon>
        <taxon>Dikarya</taxon>
        <taxon>Ascomycota</taxon>
        <taxon>Pezizomycotina</taxon>
        <taxon>Sordariomycetes</taxon>
        <taxon>Sordariomycetidae</taxon>
        <taxon>Sordariales</taxon>
        <taxon>Podosporaceae</taxon>
        <taxon>Podospora</taxon>
    </lineage>
</organism>
<feature type="compositionally biased region" description="Polar residues" evidence="4">
    <location>
        <begin position="459"/>
        <end position="482"/>
    </location>
</feature>
<dbReference type="InterPro" id="IPR001660">
    <property type="entry name" value="SAM"/>
</dbReference>
<keyword evidence="2 3" id="KW-0539">Nucleus</keyword>
<dbReference type="AlphaFoldDB" id="A0AAE0P481"/>
<dbReference type="Proteomes" id="UP001285441">
    <property type="component" value="Unassembled WGS sequence"/>
</dbReference>
<dbReference type="SUPFAM" id="SSF47095">
    <property type="entry name" value="HMG-box"/>
    <property type="match status" value="1"/>
</dbReference>
<dbReference type="Gene3D" id="1.10.150.50">
    <property type="entry name" value="Transcription Factor, Ets-1"/>
    <property type="match status" value="1"/>
</dbReference>
<evidence type="ECO:0000259" key="5">
    <source>
        <dbReference type="PROSITE" id="PS50118"/>
    </source>
</evidence>
<dbReference type="Pfam" id="PF00505">
    <property type="entry name" value="HMG_box"/>
    <property type="match status" value="1"/>
</dbReference>
<name>A0AAE0P481_9PEZI</name>
<dbReference type="InterPro" id="IPR036910">
    <property type="entry name" value="HMG_box_dom_sf"/>
</dbReference>
<feature type="compositionally biased region" description="Basic and acidic residues" evidence="4">
    <location>
        <begin position="209"/>
        <end position="219"/>
    </location>
</feature>
<dbReference type="Pfam" id="PF00536">
    <property type="entry name" value="SAM_1"/>
    <property type="match status" value="1"/>
</dbReference>
<dbReference type="GO" id="GO:0005634">
    <property type="term" value="C:nucleus"/>
    <property type="evidence" value="ECO:0007669"/>
    <property type="project" value="UniProtKB-UniRule"/>
</dbReference>
<sequence length="514" mass="56334">MMTHLETIFGELGIIQYLDAFVDQGFDSWDTILDITESDLDALGVKLGHRRKLQRRIANTRGVAPDASLVSPTQPALEELRLVETQRTDVPRPDIREASSSVVTKRKYRRHPKPDDNAPERPPSAYVLFSNKMREELKGRNLTFTEIAKLVGENWQSLSQAEKEPYESQAQAVKDKYHSDLAEYKKTAEYKKYMAYLQEFKTKHALPSADKDSSKRIKLSDSGGPRTSAIATPSGTSRSGSRSDSPRGSEPPPNRQQRVGSTVSVADSQFSGVVSPVSYHATLDESVNSPLTTNGLDRRSSERSPIFNGTPRDFPSVPSHRNPNWSEDERPEQPVVERHLPSLSDVFDGRRLLNSDNTGYFFPRETASNSPPVGSGSSDNRPTLRKEQSSAGSTSSSSSFSYPRTPIEGSLPIHALLAAKSSHAYEPQQPPVFHNPSLHGDYNPPFAHPAANGVGGPLTNVTHAPVNTRSANPAYGGQSTPVPGNLTERGKRDSGLDGMSALLQAGEIVDRRAQ</sequence>
<feature type="compositionally biased region" description="Polar residues" evidence="4">
    <location>
        <begin position="285"/>
        <end position="295"/>
    </location>
</feature>
<dbReference type="PANTHER" id="PTHR46040">
    <property type="entry name" value="HIGH MOBILITY GROUP PROTEIN 2"/>
    <property type="match status" value="1"/>
</dbReference>
<evidence type="ECO:0000256" key="4">
    <source>
        <dbReference type="SAM" id="MobiDB-lite"/>
    </source>
</evidence>
<dbReference type="PANTHER" id="PTHR46040:SF3">
    <property type="entry name" value="HIGH MOBILITY GROUP PROTEIN 2"/>
    <property type="match status" value="1"/>
</dbReference>
<reference evidence="6" key="1">
    <citation type="journal article" date="2023" name="Mol. Phylogenet. Evol.">
        <title>Genome-scale phylogeny and comparative genomics of the fungal order Sordariales.</title>
        <authorList>
            <person name="Hensen N."/>
            <person name="Bonometti L."/>
            <person name="Westerberg I."/>
            <person name="Brannstrom I.O."/>
            <person name="Guillou S."/>
            <person name="Cros-Aarteil S."/>
            <person name="Calhoun S."/>
            <person name="Haridas S."/>
            <person name="Kuo A."/>
            <person name="Mondo S."/>
            <person name="Pangilinan J."/>
            <person name="Riley R."/>
            <person name="LaButti K."/>
            <person name="Andreopoulos B."/>
            <person name="Lipzen A."/>
            <person name="Chen C."/>
            <person name="Yan M."/>
            <person name="Daum C."/>
            <person name="Ng V."/>
            <person name="Clum A."/>
            <person name="Steindorff A."/>
            <person name="Ohm R.A."/>
            <person name="Martin F."/>
            <person name="Silar P."/>
            <person name="Natvig D.O."/>
            <person name="Lalanne C."/>
            <person name="Gautier V."/>
            <person name="Ament-Velasquez S.L."/>
            <person name="Kruys A."/>
            <person name="Hutchinson M.I."/>
            <person name="Powell A.J."/>
            <person name="Barry K."/>
            <person name="Miller A.N."/>
            <person name="Grigoriev I.V."/>
            <person name="Debuchy R."/>
            <person name="Gladieux P."/>
            <person name="Hiltunen Thoren M."/>
            <person name="Johannesson H."/>
        </authorList>
    </citation>
    <scope>NUCLEOTIDE SEQUENCE</scope>
    <source>
        <strain evidence="6">CBS 232.78</strain>
    </source>
</reference>
<dbReference type="PROSITE" id="PS50118">
    <property type="entry name" value="HMG_BOX_2"/>
    <property type="match status" value="1"/>
</dbReference>
<feature type="region of interest" description="Disordered" evidence="4">
    <location>
        <begin position="285"/>
        <end position="342"/>
    </location>
</feature>
<feature type="region of interest" description="Disordered" evidence="4">
    <location>
        <begin position="362"/>
        <end position="405"/>
    </location>
</feature>
<dbReference type="SUPFAM" id="SSF47769">
    <property type="entry name" value="SAM/Pointed domain"/>
    <property type="match status" value="1"/>
</dbReference>
<evidence type="ECO:0000256" key="2">
    <source>
        <dbReference type="ARBA" id="ARBA00023242"/>
    </source>
</evidence>
<dbReference type="GO" id="GO:0010468">
    <property type="term" value="P:regulation of gene expression"/>
    <property type="evidence" value="ECO:0007669"/>
    <property type="project" value="TreeGrafter"/>
</dbReference>
<gene>
    <name evidence="6" type="ORF">B0H63DRAFT_6575</name>
</gene>
<feature type="compositionally biased region" description="Polar residues" evidence="4">
    <location>
        <begin position="255"/>
        <end position="264"/>
    </location>
</feature>
<comment type="caution">
    <text evidence="6">The sequence shown here is derived from an EMBL/GenBank/DDBJ whole genome shotgun (WGS) entry which is preliminary data.</text>
</comment>
<keyword evidence="1 3" id="KW-0238">DNA-binding</keyword>
<feature type="domain" description="HMG box" evidence="5">
    <location>
        <begin position="119"/>
        <end position="185"/>
    </location>
</feature>
<feature type="region of interest" description="Disordered" evidence="4">
    <location>
        <begin position="426"/>
        <end position="497"/>
    </location>
</feature>
<feature type="DNA-binding region" description="HMG box" evidence="3">
    <location>
        <begin position="119"/>
        <end position="185"/>
    </location>
</feature>